<proteinExistence type="predicted"/>
<protein>
    <recommendedName>
        <fullName evidence="1">PH domain-containing protein</fullName>
    </recommendedName>
</protein>
<accession>A0A8D1NDD4</accession>
<evidence type="ECO:0000313" key="2">
    <source>
        <dbReference type="Ensembl" id="ENSSSCP00050035560.1"/>
    </source>
</evidence>
<dbReference type="SUPFAM" id="SSF50729">
    <property type="entry name" value="PH domain-like"/>
    <property type="match status" value="1"/>
</dbReference>
<organism evidence="2 3">
    <name type="scientific">Sus scrofa</name>
    <name type="common">Pig</name>
    <dbReference type="NCBI Taxonomy" id="9823"/>
    <lineage>
        <taxon>Eukaryota</taxon>
        <taxon>Metazoa</taxon>
        <taxon>Chordata</taxon>
        <taxon>Craniata</taxon>
        <taxon>Vertebrata</taxon>
        <taxon>Euteleostomi</taxon>
        <taxon>Mammalia</taxon>
        <taxon>Eutheria</taxon>
        <taxon>Laurasiatheria</taxon>
        <taxon>Artiodactyla</taxon>
        <taxon>Suina</taxon>
        <taxon>Suidae</taxon>
        <taxon>Sus</taxon>
    </lineage>
</organism>
<dbReference type="Pfam" id="PF00169">
    <property type="entry name" value="PH"/>
    <property type="match status" value="1"/>
</dbReference>
<dbReference type="Proteomes" id="UP000694571">
    <property type="component" value="Unplaced"/>
</dbReference>
<dbReference type="Gene3D" id="2.30.29.30">
    <property type="entry name" value="Pleckstrin-homology domain (PH domain)/Phosphotyrosine-binding domain (PTB)"/>
    <property type="match status" value="1"/>
</dbReference>
<dbReference type="PROSITE" id="PS50003">
    <property type="entry name" value="PH_DOMAIN"/>
    <property type="match status" value="1"/>
</dbReference>
<dbReference type="Ensembl" id="ENSSSCT00050082857.1">
    <property type="protein sequence ID" value="ENSSSCP00050035560.1"/>
    <property type="gene ID" value="ENSSSCG00050060816.1"/>
</dbReference>
<evidence type="ECO:0000313" key="3">
    <source>
        <dbReference type="Proteomes" id="UP000694571"/>
    </source>
</evidence>
<name>A0A8D1NDD4_PIG</name>
<evidence type="ECO:0000259" key="1">
    <source>
        <dbReference type="PROSITE" id="PS50003"/>
    </source>
</evidence>
<feature type="domain" description="PH" evidence="1">
    <location>
        <begin position="4"/>
        <end position="113"/>
    </location>
</feature>
<dbReference type="AlphaFoldDB" id="A0A8D1NDD4"/>
<sequence>MDTKSILEELLLKRSQQKKKMSPNNYKERLFVLTKTNLSYYEYDKMKRGSRKGSIEIKKIRCVEKVNLEEQTPVGRQYPFQVRGQTTSGRFAIGGDTWVGKDRWSLAQQNQEGQQKQGNSRWQGWYRKFGKIQVVLRIKQPSERVRDEPGEVGQTTA</sequence>
<dbReference type="InterPro" id="IPR001849">
    <property type="entry name" value="PH_domain"/>
</dbReference>
<dbReference type="InterPro" id="IPR011993">
    <property type="entry name" value="PH-like_dom_sf"/>
</dbReference>
<reference evidence="2" key="1">
    <citation type="submission" date="2025-08" db="UniProtKB">
        <authorList>
            <consortium name="Ensembl"/>
        </authorList>
    </citation>
    <scope>IDENTIFICATION</scope>
</reference>